<evidence type="ECO:0000313" key="1">
    <source>
        <dbReference type="EMBL" id="MPN33877.1"/>
    </source>
</evidence>
<sequence>MDGDHRHPVGGGGVGPLHPAVDSYSCFVTVEDLGCQQPLSQLGLKLFAAVGAIREDVAHRAVAEGNTRKALHQLADPRGADHAEGGEGCDHRLEVGAVLQMGVHTFRKAPLQGLS</sequence>
<proteinExistence type="predicted"/>
<reference evidence="1" key="1">
    <citation type="submission" date="2019-08" db="EMBL/GenBank/DDBJ databases">
        <authorList>
            <person name="Kucharzyk K."/>
            <person name="Murdoch R.W."/>
            <person name="Higgins S."/>
            <person name="Loffler F."/>
        </authorList>
    </citation>
    <scope>NUCLEOTIDE SEQUENCE</scope>
</reference>
<protein>
    <submittedName>
        <fullName evidence="1">Uncharacterized protein</fullName>
    </submittedName>
</protein>
<name>A0A645H4C9_9ZZZZ</name>
<organism evidence="1">
    <name type="scientific">bioreactor metagenome</name>
    <dbReference type="NCBI Taxonomy" id="1076179"/>
    <lineage>
        <taxon>unclassified sequences</taxon>
        <taxon>metagenomes</taxon>
        <taxon>ecological metagenomes</taxon>
    </lineage>
</organism>
<gene>
    <name evidence="1" type="ORF">SDC9_181369</name>
</gene>
<accession>A0A645H4C9</accession>
<comment type="caution">
    <text evidence="1">The sequence shown here is derived from an EMBL/GenBank/DDBJ whole genome shotgun (WGS) entry which is preliminary data.</text>
</comment>
<dbReference type="EMBL" id="VSSQ01086597">
    <property type="protein sequence ID" value="MPN33877.1"/>
    <property type="molecule type" value="Genomic_DNA"/>
</dbReference>
<dbReference type="AlphaFoldDB" id="A0A645H4C9"/>